<keyword evidence="1" id="KW-0812">Transmembrane</keyword>
<dbReference type="RefSeq" id="WP_055476908.1">
    <property type="nucleotide sequence ID" value="NZ_JAFFGU010000024.1"/>
</dbReference>
<reference evidence="2" key="1">
    <citation type="submission" date="2021-02" db="EMBL/GenBank/DDBJ databases">
        <title>Taxonomy, biology and ecology of Rhodococcus bacteria occurring in California pistachio and other woody hosts as revealed by genome sequence analyses.</title>
        <authorList>
            <person name="Riely B."/>
            <person name="Gai Y."/>
        </authorList>
    </citation>
    <scope>NUCLEOTIDE SEQUENCE</scope>
    <source>
        <strain evidence="2">BP-295</strain>
    </source>
</reference>
<evidence type="ECO:0000313" key="2">
    <source>
        <dbReference type="EMBL" id="MBM7280533.1"/>
    </source>
</evidence>
<keyword evidence="1" id="KW-0472">Membrane</keyword>
<dbReference type="EMBL" id="JAFFGU010000024">
    <property type="protein sequence ID" value="MBM7280533.1"/>
    <property type="molecule type" value="Genomic_DNA"/>
</dbReference>
<evidence type="ECO:0000256" key="1">
    <source>
        <dbReference type="SAM" id="Phobius"/>
    </source>
</evidence>
<proteinExistence type="predicted"/>
<feature type="transmembrane region" description="Helical" evidence="1">
    <location>
        <begin position="33"/>
        <end position="56"/>
    </location>
</feature>
<feature type="transmembrane region" description="Helical" evidence="1">
    <location>
        <begin position="6"/>
        <end position="26"/>
    </location>
</feature>
<name>A0AAW4GB31_GORRU</name>
<protein>
    <submittedName>
        <fullName evidence="2">Uncharacterized protein</fullName>
    </submittedName>
</protein>
<feature type="transmembrane region" description="Helical" evidence="1">
    <location>
        <begin position="68"/>
        <end position="91"/>
    </location>
</feature>
<dbReference type="AlphaFoldDB" id="A0AAW4GB31"/>
<sequence length="113" mass="12098">MWSFLYFAVALQLAGVLALAVANSAYPHRRRGVRLLAAAPPVASTVTLVTGAVLTIASGQYQAGDVTLITLMAIFCTVVNVLILGLFGFWAELRRALDNRRRSSGPPDIESIP</sequence>
<gene>
    <name evidence="2" type="ORF">JTZ10_22555</name>
</gene>
<keyword evidence="1" id="KW-1133">Transmembrane helix</keyword>
<accession>A0AAW4GB31</accession>
<organism evidence="2 3">
    <name type="scientific">Gordonia rubripertincta</name>
    <name type="common">Rhodococcus corallinus</name>
    <dbReference type="NCBI Taxonomy" id="36822"/>
    <lineage>
        <taxon>Bacteria</taxon>
        <taxon>Bacillati</taxon>
        <taxon>Actinomycetota</taxon>
        <taxon>Actinomycetes</taxon>
        <taxon>Mycobacteriales</taxon>
        <taxon>Gordoniaceae</taxon>
        <taxon>Gordonia</taxon>
    </lineage>
</organism>
<evidence type="ECO:0000313" key="3">
    <source>
        <dbReference type="Proteomes" id="UP001195196"/>
    </source>
</evidence>
<dbReference type="Proteomes" id="UP001195196">
    <property type="component" value="Unassembled WGS sequence"/>
</dbReference>
<comment type="caution">
    <text evidence="2">The sequence shown here is derived from an EMBL/GenBank/DDBJ whole genome shotgun (WGS) entry which is preliminary data.</text>
</comment>